<gene>
    <name evidence="5" type="ORF">SAMN05444159_1054</name>
</gene>
<dbReference type="InterPro" id="IPR018060">
    <property type="entry name" value="HTH_AraC"/>
</dbReference>
<dbReference type="InterPro" id="IPR032687">
    <property type="entry name" value="AraC-type_N"/>
</dbReference>
<dbReference type="OrthoDB" id="9805730at2"/>
<dbReference type="InterPro" id="IPR009057">
    <property type="entry name" value="Homeodomain-like_sf"/>
</dbReference>
<keyword evidence="3" id="KW-0804">Transcription</keyword>
<evidence type="ECO:0000256" key="1">
    <source>
        <dbReference type="ARBA" id="ARBA00023015"/>
    </source>
</evidence>
<dbReference type="PANTHER" id="PTHR47894:SF1">
    <property type="entry name" value="HTH-TYPE TRANSCRIPTIONAL REGULATOR VQSM"/>
    <property type="match status" value="1"/>
</dbReference>
<sequence>MQRSREVHKSFARRTQPEAVSGISNVGIGEKVYESTKLAAAYDTLVNQGGSAEDILRGVNIRSEEVHSPKTRISLGQLMRAYQNAIELSADRHLPYRIGTTIHVSTYGMYGYAILCCPDFRKAMDFATSYHALAAPLATIEFREEGERATWSIEPILHSVADRRLYRFIAELQIGIHISLMRDIMGPAFAPQEICLSYPQADDFGLTAELVGCSVLFVQPTNQIVFKSRWLDQAASLGNKTTYPTILAMCDDLLEDLNLRIGAAGKIRAILLRDIANPPTFDAAAKLLDVNARSLRRQLQQQGISFRGLRDELRAQLALKYLRSTNLANEDIALALGFSDAANFRRAFHRWTNKSPSEVRGE</sequence>
<keyword evidence="2" id="KW-0238">DNA-binding</keyword>
<dbReference type="SMART" id="SM00342">
    <property type="entry name" value="HTH_ARAC"/>
    <property type="match status" value="1"/>
</dbReference>
<dbReference type="PROSITE" id="PS01124">
    <property type="entry name" value="HTH_ARAC_FAMILY_2"/>
    <property type="match status" value="1"/>
</dbReference>
<dbReference type="Proteomes" id="UP000189935">
    <property type="component" value="Chromosome I"/>
</dbReference>
<dbReference type="Pfam" id="PF12833">
    <property type="entry name" value="HTH_18"/>
    <property type="match status" value="1"/>
</dbReference>
<dbReference type="EMBL" id="LT670844">
    <property type="protein sequence ID" value="SHJ61370.1"/>
    <property type="molecule type" value="Genomic_DNA"/>
</dbReference>
<organism evidence="5 6">
    <name type="scientific">Bradyrhizobium lablabi</name>
    <dbReference type="NCBI Taxonomy" id="722472"/>
    <lineage>
        <taxon>Bacteria</taxon>
        <taxon>Pseudomonadati</taxon>
        <taxon>Pseudomonadota</taxon>
        <taxon>Alphaproteobacteria</taxon>
        <taxon>Hyphomicrobiales</taxon>
        <taxon>Nitrobacteraceae</taxon>
        <taxon>Bradyrhizobium</taxon>
    </lineage>
</organism>
<evidence type="ECO:0000259" key="4">
    <source>
        <dbReference type="PROSITE" id="PS01124"/>
    </source>
</evidence>
<dbReference type="SUPFAM" id="SSF46689">
    <property type="entry name" value="Homeodomain-like"/>
    <property type="match status" value="1"/>
</dbReference>
<evidence type="ECO:0000313" key="5">
    <source>
        <dbReference type="EMBL" id="SHJ61370.1"/>
    </source>
</evidence>
<dbReference type="GO" id="GO:0000976">
    <property type="term" value="F:transcription cis-regulatory region binding"/>
    <property type="evidence" value="ECO:0007669"/>
    <property type="project" value="TreeGrafter"/>
</dbReference>
<feature type="domain" description="HTH araC/xylS-type" evidence="4">
    <location>
        <begin position="265"/>
        <end position="362"/>
    </location>
</feature>
<evidence type="ECO:0000313" key="6">
    <source>
        <dbReference type="Proteomes" id="UP000189935"/>
    </source>
</evidence>
<keyword evidence="1" id="KW-0805">Transcription regulation</keyword>
<dbReference type="Gene3D" id="1.10.10.60">
    <property type="entry name" value="Homeodomain-like"/>
    <property type="match status" value="1"/>
</dbReference>
<dbReference type="GO" id="GO:0005829">
    <property type="term" value="C:cytosol"/>
    <property type="evidence" value="ECO:0007669"/>
    <property type="project" value="TreeGrafter"/>
</dbReference>
<dbReference type="RefSeq" id="WP_079537219.1">
    <property type="nucleotide sequence ID" value="NZ_LT670844.1"/>
</dbReference>
<reference evidence="5 6" key="1">
    <citation type="submission" date="2016-11" db="EMBL/GenBank/DDBJ databases">
        <authorList>
            <person name="Jaros S."/>
            <person name="Januszkiewicz K."/>
            <person name="Wedrychowicz H."/>
        </authorList>
    </citation>
    <scope>NUCLEOTIDE SEQUENCE [LARGE SCALE GENOMIC DNA]</scope>
    <source>
        <strain evidence="5 6">GAS499</strain>
    </source>
</reference>
<evidence type="ECO:0000256" key="2">
    <source>
        <dbReference type="ARBA" id="ARBA00023125"/>
    </source>
</evidence>
<name>A0A1M6KR55_9BRAD</name>
<dbReference type="Pfam" id="PF12625">
    <property type="entry name" value="Arabinose_bd"/>
    <property type="match status" value="1"/>
</dbReference>
<dbReference type="GO" id="GO:0003700">
    <property type="term" value="F:DNA-binding transcription factor activity"/>
    <property type="evidence" value="ECO:0007669"/>
    <property type="project" value="InterPro"/>
</dbReference>
<protein>
    <submittedName>
        <fullName evidence="5">Transcriptional regulator, AraC family</fullName>
    </submittedName>
</protein>
<accession>A0A1M6KR55</accession>
<evidence type="ECO:0000256" key="3">
    <source>
        <dbReference type="ARBA" id="ARBA00023163"/>
    </source>
</evidence>
<dbReference type="PANTHER" id="PTHR47894">
    <property type="entry name" value="HTH-TYPE TRANSCRIPTIONAL REGULATOR GADX"/>
    <property type="match status" value="1"/>
</dbReference>
<proteinExistence type="predicted"/>
<dbReference type="AlphaFoldDB" id="A0A1M6KR55"/>